<organism evidence="1 2">
    <name type="scientific">Hyella patelloides LEGE 07179</name>
    <dbReference type="NCBI Taxonomy" id="945734"/>
    <lineage>
        <taxon>Bacteria</taxon>
        <taxon>Bacillati</taxon>
        <taxon>Cyanobacteriota</taxon>
        <taxon>Cyanophyceae</taxon>
        <taxon>Pleurocapsales</taxon>
        <taxon>Hyellaceae</taxon>
        <taxon>Hyella</taxon>
    </lineage>
</organism>
<dbReference type="Proteomes" id="UP000320055">
    <property type="component" value="Unassembled WGS sequence"/>
</dbReference>
<evidence type="ECO:0000313" key="2">
    <source>
        <dbReference type="Proteomes" id="UP000320055"/>
    </source>
</evidence>
<accession>A0A563VVK0</accession>
<proteinExistence type="predicted"/>
<keyword evidence="2" id="KW-1185">Reference proteome</keyword>
<dbReference type="AlphaFoldDB" id="A0A563VVK0"/>
<name>A0A563VVK0_9CYAN</name>
<gene>
    <name evidence="1" type="ORF">H1P_3340001</name>
</gene>
<protein>
    <submittedName>
        <fullName evidence="1">Uncharacterized protein</fullName>
    </submittedName>
</protein>
<dbReference type="EMBL" id="CAACVJ010000262">
    <property type="protein sequence ID" value="VEP15430.1"/>
    <property type="molecule type" value="Genomic_DNA"/>
</dbReference>
<reference evidence="1 2" key="1">
    <citation type="submission" date="2019-01" db="EMBL/GenBank/DDBJ databases">
        <authorList>
            <person name="Brito A."/>
        </authorList>
    </citation>
    <scope>NUCLEOTIDE SEQUENCE [LARGE SCALE GENOMIC DNA]</scope>
    <source>
        <strain evidence="1">1</strain>
    </source>
</reference>
<sequence>MNQIKALQNKPFDAKQWQKLYYHHPQQLIQFFASNQFLSAQQVQNTLNYIFSLPT</sequence>
<evidence type="ECO:0000313" key="1">
    <source>
        <dbReference type="EMBL" id="VEP15430.1"/>
    </source>
</evidence>